<dbReference type="InterPro" id="IPR050703">
    <property type="entry name" value="Flavin_MAO"/>
</dbReference>
<dbReference type="PROSITE" id="PS51318">
    <property type="entry name" value="TAT"/>
    <property type="match status" value="1"/>
</dbReference>
<evidence type="ECO:0000256" key="2">
    <source>
        <dbReference type="ARBA" id="ARBA00005995"/>
    </source>
</evidence>
<dbReference type="PANTHER" id="PTHR43563:SF1">
    <property type="entry name" value="AMINE OXIDASE [FLAVIN-CONTAINING] B"/>
    <property type="match status" value="1"/>
</dbReference>
<dbReference type="Gene3D" id="3.50.50.60">
    <property type="entry name" value="FAD/NAD(P)-binding domain"/>
    <property type="match status" value="1"/>
</dbReference>
<feature type="domain" description="Amine oxidase" evidence="5">
    <location>
        <begin position="53"/>
        <end position="463"/>
    </location>
</feature>
<name>A0A4R0GGZ1_9ACTN</name>
<comment type="cofactor">
    <cofactor evidence="1">
        <name>FAD</name>
        <dbReference type="ChEBI" id="CHEBI:57692"/>
    </cofactor>
</comment>
<evidence type="ECO:0000313" key="7">
    <source>
        <dbReference type="Proteomes" id="UP000292274"/>
    </source>
</evidence>
<dbReference type="AlphaFoldDB" id="A0A4R0GGZ1"/>
<feature type="binding site" evidence="4">
    <location>
        <begin position="73"/>
        <end position="74"/>
    </location>
    <ligand>
        <name>FAD</name>
        <dbReference type="ChEBI" id="CHEBI:57692"/>
    </ligand>
</feature>
<proteinExistence type="inferred from homology"/>
<dbReference type="Gene3D" id="3.90.660.10">
    <property type="match status" value="1"/>
</dbReference>
<organism evidence="6 7">
    <name type="scientific">Micromonospora zingiberis</name>
    <dbReference type="NCBI Taxonomy" id="2053011"/>
    <lineage>
        <taxon>Bacteria</taxon>
        <taxon>Bacillati</taxon>
        <taxon>Actinomycetota</taxon>
        <taxon>Actinomycetes</taxon>
        <taxon>Micromonosporales</taxon>
        <taxon>Micromonosporaceae</taxon>
        <taxon>Micromonospora</taxon>
    </lineage>
</organism>
<protein>
    <submittedName>
        <fullName evidence="6">FAD-dependent oxidoreductase</fullName>
    </submittedName>
</protein>
<accession>A0A4R0GGZ1</accession>
<comment type="caution">
    <text evidence="6">The sequence shown here is derived from an EMBL/GenBank/DDBJ whole genome shotgun (WGS) entry which is preliminary data.</text>
</comment>
<dbReference type="Pfam" id="PF01593">
    <property type="entry name" value="Amino_oxidase"/>
    <property type="match status" value="1"/>
</dbReference>
<sequence length="469" mass="51155">MSNTTISGLPLTRRGVLTAVTAAAAAHTVLRPPPASAARTRNVYDVIVVGAGFAGVTAARALRRKGLQVLILEARNRIGGRTWTTTFEGEQVEMGGVWVDPMQTHVWQEIEHQGVGLVADPAADRTLFPTTTDFGYFSLEEAFGRQGELLTRFCERAPELFPDPTNPLARVDLLRRVDPQTIRDRLNALRLTDLDEKWLTGATGGLGGGSDRGAYTQFLHWWALCNYNADQYYGINTYRPASGMADLAQGILTEAAADLRLNSPVRSITDNGREVTVRTKTGTTYTASSVVVAVPVNVWKTIEFGPALSPQRRRATSETFGVPTAQKLWLRLQTSLGNTYVHTPDGYPVDTLVPIKQLADSQLMVGFSGDQRLDVNNVAQVERAVRLVVPDARVLAVKGQNWGTDPYARGGWSFRRPGQLTGLLNAIQLPQGRISFATSDIASGWSGYVEGAMESGLRAAEQVTRYAIR</sequence>
<dbReference type="OrthoDB" id="337830at2"/>
<dbReference type="InterPro" id="IPR002937">
    <property type="entry name" value="Amino_oxidase"/>
</dbReference>
<dbReference type="PRINTS" id="PR00757">
    <property type="entry name" value="AMINEOXDASEF"/>
</dbReference>
<dbReference type="RefSeq" id="WP_131305938.1">
    <property type="nucleotide sequence ID" value="NZ_SJJR01000014.1"/>
</dbReference>
<evidence type="ECO:0000256" key="1">
    <source>
        <dbReference type="ARBA" id="ARBA00001974"/>
    </source>
</evidence>
<feature type="binding site" evidence="4">
    <location>
        <position position="265"/>
    </location>
    <ligand>
        <name>FAD</name>
        <dbReference type="ChEBI" id="CHEBI:57692"/>
    </ligand>
</feature>
<reference evidence="6 7" key="1">
    <citation type="submission" date="2019-02" db="EMBL/GenBank/DDBJ databases">
        <title>Jishengella sp. nov., isolated from a root of Zingiber montanum.</title>
        <authorList>
            <person name="Kuncharoen N."/>
            <person name="Kudo T."/>
            <person name="Masahiro Y."/>
            <person name="Ohkuma M."/>
            <person name="Tanasupawat S."/>
        </authorList>
    </citation>
    <scope>NUCLEOTIDE SEQUENCE [LARGE SCALE GENOMIC DNA]</scope>
    <source>
        <strain evidence="6 7">PLAI 1-1</strain>
    </source>
</reference>
<keyword evidence="7" id="KW-1185">Reference proteome</keyword>
<evidence type="ECO:0000259" key="5">
    <source>
        <dbReference type="Pfam" id="PF01593"/>
    </source>
</evidence>
<comment type="similarity">
    <text evidence="2">Belongs to the flavin monoamine oxidase family.</text>
</comment>
<feature type="binding site" evidence="4">
    <location>
        <position position="367"/>
    </location>
    <ligand>
        <name>substrate</name>
    </ligand>
</feature>
<dbReference type="EMBL" id="SJJR01000014">
    <property type="protein sequence ID" value="TCB95503.1"/>
    <property type="molecule type" value="Genomic_DNA"/>
</dbReference>
<evidence type="ECO:0000256" key="3">
    <source>
        <dbReference type="ARBA" id="ARBA00023002"/>
    </source>
</evidence>
<gene>
    <name evidence="6" type="ORF">E0H26_20185</name>
</gene>
<dbReference type="Proteomes" id="UP000292274">
    <property type="component" value="Unassembled WGS sequence"/>
</dbReference>
<dbReference type="InterPro" id="IPR036188">
    <property type="entry name" value="FAD/NAD-bd_sf"/>
</dbReference>
<evidence type="ECO:0000313" key="6">
    <source>
        <dbReference type="EMBL" id="TCB95503.1"/>
    </source>
</evidence>
<dbReference type="InterPro" id="IPR001613">
    <property type="entry name" value="Flavin_amine_oxidase"/>
</dbReference>
<dbReference type="Gene3D" id="1.10.405.10">
    <property type="entry name" value="Guanine Nucleotide Dissociation Inhibitor, domain 1"/>
    <property type="match status" value="1"/>
</dbReference>
<dbReference type="SUPFAM" id="SSF51905">
    <property type="entry name" value="FAD/NAD(P)-binding domain"/>
    <property type="match status" value="1"/>
</dbReference>
<evidence type="ECO:0000256" key="4">
    <source>
        <dbReference type="PIRSR" id="PIRSR601613-1"/>
    </source>
</evidence>
<dbReference type="PANTHER" id="PTHR43563">
    <property type="entry name" value="AMINE OXIDASE"/>
    <property type="match status" value="1"/>
</dbReference>
<keyword evidence="3" id="KW-0560">Oxidoreductase</keyword>
<dbReference type="InterPro" id="IPR006311">
    <property type="entry name" value="TAT_signal"/>
</dbReference>
<dbReference type="GO" id="GO:0016491">
    <property type="term" value="F:oxidoreductase activity"/>
    <property type="evidence" value="ECO:0007669"/>
    <property type="project" value="UniProtKB-KW"/>
</dbReference>